<dbReference type="Proteomes" id="UP000053201">
    <property type="component" value="Unassembled WGS sequence"/>
</dbReference>
<dbReference type="InterPro" id="IPR012348">
    <property type="entry name" value="RNR-like"/>
</dbReference>
<dbReference type="OrthoDB" id="2093646at2759"/>
<feature type="region of interest" description="Disordered" evidence="2">
    <location>
        <begin position="336"/>
        <end position="371"/>
    </location>
</feature>
<gene>
    <name evidence="3" type="ORF">SPPG_08741</name>
</gene>
<dbReference type="SUPFAM" id="SSF47240">
    <property type="entry name" value="Ferritin-like"/>
    <property type="match status" value="1"/>
</dbReference>
<dbReference type="eggNOG" id="KOG1567">
    <property type="taxonomic scope" value="Eukaryota"/>
</dbReference>
<evidence type="ECO:0000256" key="1">
    <source>
        <dbReference type="ARBA" id="ARBA00009303"/>
    </source>
</evidence>
<comment type="similarity">
    <text evidence="1">Belongs to the ribonucleoside diphosphate reductase small chain family.</text>
</comment>
<name>A0A0L0H3U5_SPIPD</name>
<reference evidence="3 4" key="1">
    <citation type="submission" date="2009-08" db="EMBL/GenBank/DDBJ databases">
        <title>The Genome Sequence of Spizellomyces punctatus strain DAOM BR117.</title>
        <authorList>
            <consortium name="The Broad Institute Genome Sequencing Platform"/>
            <person name="Russ C."/>
            <person name="Cuomo C."/>
            <person name="Shea T."/>
            <person name="Young S.K."/>
            <person name="Zeng Q."/>
            <person name="Koehrsen M."/>
            <person name="Haas B."/>
            <person name="Borodovsky M."/>
            <person name="Guigo R."/>
            <person name="Alvarado L."/>
            <person name="Berlin A."/>
            <person name="Bochicchio J."/>
            <person name="Borenstein D."/>
            <person name="Chapman S."/>
            <person name="Chen Z."/>
            <person name="Engels R."/>
            <person name="Freedman E."/>
            <person name="Gellesch M."/>
            <person name="Goldberg J."/>
            <person name="Griggs A."/>
            <person name="Gujja S."/>
            <person name="Heiman D."/>
            <person name="Hepburn T."/>
            <person name="Howarth C."/>
            <person name="Jen D."/>
            <person name="Larson L."/>
            <person name="Lewis B."/>
            <person name="Mehta T."/>
            <person name="Park D."/>
            <person name="Pearson M."/>
            <person name="Roberts A."/>
            <person name="Saif S."/>
            <person name="Shenoy N."/>
            <person name="Sisk P."/>
            <person name="Stolte C."/>
            <person name="Sykes S."/>
            <person name="Thomson T."/>
            <person name="Walk T."/>
            <person name="White J."/>
            <person name="Yandava C."/>
            <person name="Burger G."/>
            <person name="Gray M.W."/>
            <person name="Holland P.W.H."/>
            <person name="King N."/>
            <person name="Lang F.B.F."/>
            <person name="Roger A.J."/>
            <person name="Ruiz-Trillo I."/>
            <person name="Lander E."/>
            <person name="Nusbaum C."/>
        </authorList>
    </citation>
    <scope>NUCLEOTIDE SEQUENCE [LARGE SCALE GENOMIC DNA]</scope>
    <source>
        <strain evidence="3 4">DAOM BR117</strain>
    </source>
</reference>
<dbReference type="EMBL" id="KQ257474">
    <property type="protein sequence ID" value="KNC95877.1"/>
    <property type="molecule type" value="Genomic_DNA"/>
</dbReference>
<dbReference type="InterPro" id="IPR000358">
    <property type="entry name" value="RNR_small_fam"/>
</dbReference>
<evidence type="ECO:0000313" key="4">
    <source>
        <dbReference type="Proteomes" id="UP000053201"/>
    </source>
</evidence>
<accession>A0A0L0H3U5</accession>
<dbReference type="PANTHER" id="PTHR23409">
    <property type="entry name" value="RIBONUCLEOSIDE-DIPHOSPHATE REDUCTASE SMALL CHAIN"/>
    <property type="match status" value="1"/>
</dbReference>
<dbReference type="AlphaFoldDB" id="A0A0L0H3U5"/>
<dbReference type="InterPro" id="IPR033909">
    <property type="entry name" value="RNR_small"/>
</dbReference>
<keyword evidence="4" id="KW-1185">Reference proteome</keyword>
<dbReference type="GO" id="GO:0009263">
    <property type="term" value="P:deoxyribonucleotide biosynthetic process"/>
    <property type="evidence" value="ECO:0007669"/>
    <property type="project" value="InterPro"/>
</dbReference>
<dbReference type="Pfam" id="PF00268">
    <property type="entry name" value="Ribonuc_red_sm"/>
    <property type="match status" value="1"/>
</dbReference>
<proteinExistence type="inferred from homology"/>
<dbReference type="GO" id="GO:0016491">
    <property type="term" value="F:oxidoreductase activity"/>
    <property type="evidence" value="ECO:0007669"/>
    <property type="project" value="InterPro"/>
</dbReference>
<dbReference type="Gene3D" id="1.10.620.20">
    <property type="entry name" value="Ribonucleotide Reductase, subunit A"/>
    <property type="match status" value="1"/>
</dbReference>
<dbReference type="CDD" id="cd01049">
    <property type="entry name" value="RNRR2"/>
    <property type="match status" value="1"/>
</dbReference>
<dbReference type="GeneID" id="27691883"/>
<dbReference type="VEuPathDB" id="FungiDB:SPPG_08741"/>
<dbReference type="InterPro" id="IPR009078">
    <property type="entry name" value="Ferritin-like_SF"/>
</dbReference>
<organism evidence="3 4">
    <name type="scientific">Spizellomyces punctatus (strain DAOM BR117)</name>
    <dbReference type="NCBI Taxonomy" id="645134"/>
    <lineage>
        <taxon>Eukaryota</taxon>
        <taxon>Fungi</taxon>
        <taxon>Fungi incertae sedis</taxon>
        <taxon>Chytridiomycota</taxon>
        <taxon>Chytridiomycota incertae sedis</taxon>
        <taxon>Chytridiomycetes</taxon>
        <taxon>Spizellomycetales</taxon>
        <taxon>Spizellomycetaceae</taxon>
        <taxon>Spizellomyces</taxon>
    </lineage>
</organism>
<evidence type="ECO:0000313" key="3">
    <source>
        <dbReference type="EMBL" id="KNC95877.1"/>
    </source>
</evidence>
<evidence type="ECO:0000256" key="2">
    <source>
        <dbReference type="SAM" id="MobiDB-lite"/>
    </source>
</evidence>
<dbReference type="RefSeq" id="XP_016603917.1">
    <property type="nucleotide sequence ID" value="XM_016756895.1"/>
</dbReference>
<dbReference type="PANTHER" id="PTHR23409:SF18">
    <property type="entry name" value="RIBONUCLEOSIDE-DIPHOSPHATE REDUCTASE SUBUNIT M2"/>
    <property type="match status" value="1"/>
</dbReference>
<dbReference type="InParanoid" id="A0A0L0H3U5"/>
<dbReference type="STRING" id="645134.A0A0L0H3U5"/>
<sequence>MLTAESSESFNKLNLDENWDQTDTSSDLPEEPILVPNPKRFVLFPVQFHEVWQAYKIAESRFWTAEDVELSEDVQAWSSMSGKERAFIMHAVGMIAGNDAMIGETVDSKLSDDVQIPEARCFFGFQMMQRNIHAELFTVVMDIYCKPAERDYVFDGLKQLPSISKKTAWVQRHITDSSEHFSVRLAALAIYNAVFQSTVIACLLYLAAPNRPAASSTTRTAPYLPGLIRGLARLNRDNETYYRFCNLLGSILVNRPPTSIIHMMANEAAEIEKQVFADILSICGGTITLLGHPIEAAQIEQRIRYVTDKSLVGMGFSKLYKVENPLPWMDEVLATETGDEAPTQKQPPSGSSNGGGQQMTSDEGFTIDADF</sequence>
<dbReference type="OMA" id="KENQFRW"/>
<protein>
    <submittedName>
        <fullName evidence="3">Uncharacterized protein</fullName>
    </submittedName>
</protein>